<dbReference type="InterPro" id="IPR035906">
    <property type="entry name" value="MetI-like_sf"/>
</dbReference>
<feature type="transmembrane region" description="Helical" evidence="7">
    <location>
        <begin position="103"/>
        <end position="120"/>
    </location>
</feature>
<dbReference type="EMBL" id="JFHK01000002">
    <property type="protein sequence ID" value="OAA31795.1"/>
    <property type="molecule type" value="Genomic_DNA"/>
</dbReference>
<evidence type="ECO:0000256" key="7">
    <source>
        <dbReference type="RuleBase" id="RU363032"/>
    </source>
</evidence>
<keyword evidence="4 7" id="KW-0812">Transmembrane</keyword>
<dbReference type="InterPro" id="IPR000515">
    <property type="entry name" value="MetI-like"/>
</dbReference>
<feature type="transmembrane region" description="Helical" evidence="7">
    <location>
        <begin position="12"/>
        <end position="32"/>
    </location>
</feature>
<evidence type="ECO:0000256" key="4">
    <source>
        <dbReference type="ARBA" id="ARBA00022692"/>
    </source>
</evidence>
<feature type="transmembrane region" description="Helical" evidence="7">
    <location>
        <begin position="257"/>
        <end position="278"/>
    </location>
</feature>
<gene>
    <name evidence="9" type="ORF">AT15_02915</name>
</gene>
<dbReference type="CDD" id="cd06261">
    <property type="entry name" value="TM_PBP2"/>
    <property type="match status" value="1"/>
</dbReference>
<dbReference type="PANTHER" id="PTHR43163">
    <property type="entry name" value="DIPEPTIDE TRANSPORT SYSTEM PERMEASE PROTEIN DPPB-RELATED"/>
    <property type="match status" value="1"/>
</dbReference>
<dbReference type="PANTHER" id="PTHR43163:SF6">
    <property type="entry name" value="DIPEPTIDE TRANSPORT SYSTEM PERMEASE PROTEIN DPPB-RELATED"/>
    <property type="match status" value="1"/>
</dbReference>
<evidence type="ECO:0000259" key="8">
    <source>
        <dbReference type="PROSITE" id="PS50928"/>
    </source>
</evidence>
<keyword evidence="10" id="KW-1185">Reference proteome</keyword>
<evidence type="ECO:0000256" key="2">
    <source>
        <dbReference type="ARBA" id="ARBA00022448"/>
    </source>
</evidence>
<dbReference type="AlphaFoldDB" id="A0A176K3A8"/>
<sequence>MSLKWYIITRILLAIPMFFILLFLIFLVLRILPGDPVLAMLGGKAPLSVIEAKRHELGYDKPLLNQFGNYLVGIIKGDLGRSALTKRPIADEIADKLPATIELTIFGFIIALVIGIFWGAEATKRHGGVLDITGRVYAIFIYSIPVFWLGMLFQWLFGVQLKWLPIAGRISPLLKPDKITGMYLFDSLFTWNIEALKDASLHIILPSLALGLIISSVFLRMVRGNMVLMLSQDFVKAARARGIKENRVIYRHALKNAFVPIMTVMGLQLAALMAGAVLTETTFSWPGIGSYLVEKIRYRDFPAIQGTIAVYAIIVVAISIVVDIINALVDPRVRY</sequence>
<keyword evidence="3" id="KW-1003">Cell membrane</keyword>
<comment type="similarity">
    <text evidence="7">Belongs to the binding-protein-dependent transport system permease family.</text>
</comment>
<protein>
    <submittedName>
        <fullName evidence="9">Peptide ABC transporter permease</fullName>
    </submittedName>
</protein>
<dbReference type="InterPro" id="IPR045621">
    <property type="entry name" value="BPD_transp_1_N"/>
</dbReference>
<feature type="transmembrane region" description="Helical" evidence="7">
    <location>
        <begin position="199"/>
        <end position="219"/>
    </location>
</feature>
<organism evidence="9 10">
    <name type="scientific">Kosmotoga arenicorallina S304</name>
    <dbReference type="NCBI Taxonomy" id="1453497"/>
    <lineage>
        <taxon>Bacteria</taxon>
        <taxon>Thermotogati</taxon>
        <taxon>Thermotogota</taxon>
        <taxon>Thermotogae</taxon>
        <taxon>Kosmotogales</taxon>
        <taxon>Kosmotogaceae</taxon>
        <taxon>Kosmotoga</taxon>
    </lineage>
</organism>
<dbReference type="Pfam" id="PF00528">
    <property type="entry name" value="BPD_transp_1"/>
    <property type="match status" value="1"/>
</dbReference>
<dbReference type="RefSeq" id="WP_068345398.1">
    <property type="nucleotide sequence ID" value="NZ_JFHK01000002.1"/>
</dbReference>
<dbReference type="PROSITE" id="PS50928">
    <property type="entry name" value="ABC_TM1"/>
    <property type="match status" value="1"/>
</dbReference>
<dbReference type="STRING" id="1453497.AT15_02915"/>
<evidence type="ECO:0000256" key="3">
    <source>
        <dbReference type="ARBA" id="ARBA00022475"/>
    </source>
</evidence>
<comment type="caution">
    <text evidence="9">The sequence shown here is derived from an EMBL/GenBank/DDBJ whole genome shotgun (WGS) entry which is preliminary data.</text>
</comment>
<proteinExistence type="inferred from homology"/>
<dbReference type="OrthoDB" id="9773683at2"/>
<keyword evidence="6 7" id="KW-0472">Membrane</keyword>
<feature type="transmembrane region" description="Helical" evidence="7">
    <location>
        <begin position="308"/>
        <end position="329"/>
    </location>
</feature>
<evidence type="ECO:0000256" key="1">
    <source>
        <dbReference type="ARBA" id="ARBA00004651"/>
    </source>
</evidence>
<dbReference type="Proteomes" id="UP000077339">
    <property type="component" value="Unassembled WGS sequence"/>
</dbReference>
<name>A0A176K3A8_9BACT</name>
<evidence type="ECO:0000256" key="6">
    <source>
        <dbReference type="ARBA" id="ARBA00023136"/>
    </source>
</evidence>
<dbReference type="GO" id="GO:0055085">
    <property type="term" value="P:transmembrane transport"/>
    <property type="evidence" value="ECO:0007669"/>
    <property type="project" value="InterPro"/>
</dbReference>
<keyword evidence="5 7" id="KW-1133">Transmembrane helix</keyword>
<dbReference type="GO" id="GO:0005886">
    <property type="term" value="C:plasma membrane"/>
    <property type="evidence" value="ECO:0007669"/>
    <property type="project" value="UniProtKB-SubCell"/>
</dbReference>
<evidence type="ECO:0000313" key="9">
    <source>
        <dbReference type="EMBL" id="OAA31795.1"/>
    </source>
</evidence>
<evidence type="ECO:0000313" key="10">
    <source>
        <dbReference type="Proteomes" id="UP000077339"/>
    </source>
</evidence>
<dbReference type="SUPFAM" id="SSF161098">
    <property type="entry name" value="MetI-like"/>
    <property type="match status" value="1"/>
</dbReference>
<dbReference type="PATRIC" id="fig|1453497.3.peg.578"/>
<keyword evidence="2 7" id="KW-0813">Transport</keyword>
<reference evidence="9 10" key="1">
    <citation type="submission" date="2014-02" db="EMBL/GenBank/DDBJ databases">
        <title>Kosmotoga genome sequencing.</title>
        <authorList>
            <person name="Pollo S.M."/>
            <person name="Charchuk R."/>
            <person name="Nesbo C.L."/>
        </authorList>
    </citation>
    <scope>NUCLEOTIDE SEQUENCE [LARGE SCALE GENOMIC DNA]</scope>
    <source>
        <strain evidence="9 10">S304</strain>
    </source>
</reference>
<accession>A0A176K3A8</accession>
<feature type="transmembrane region" description="Helical" evidence="7">
    <location>
        <begin position="132"/>
        <end position="157"/>
    </location>
</feature>
<dbReference type="Pfam" id="PF19300">
    <property type="entry name" value="BPD_transp_1_N"/>
    <property type="match status" value="1"/>
</dbReference>
<comment type="subcellular location">
    <subcellularLocation>
        <location evidence="1 7">Cell membrane</location>
        <topology evidence="1 7">Multi-pass membrane protein</topology>
    </subcellularLocation>
</comment>
<dbReference type="Gene3D" id="1.10.3720.10">
    <property type="entry name" value="MetI-like"/>
    <property type="match status" value="1"/>
</dbReference>
<feature type="domain" description="ABC transmembrane type-1" evidence="8">
    <location>
        <begin position="97"/>
        <end position="326"/>
    </location>
</feature>
<evidence type="ECO:0000256" key="5">
    <source>
        <dbReference type="ARBA" id="ARBA00022989"/>
    </source>
</evidence>